<keyword evidence="7 11" id="KW-0067">ATP-binding</keyword>
<dbReference type="PANTHER" id="PTHR11136">
    <property type="entry name" value="FOLYLPOLYGLUTAMATE SYNTHASE-RELATED"/>
    <property type="match status" value="1"/>
</dbReference>
<evidence type="ECO:0000259" key="13">
    <source>
        <dbReference type="Pfam" id="PF08245"/>
    </source>
</evidence>
<evidence type="ECO:0000256" key="10">
    <source>
        <dbReference type="ARBA" id="ARBA00047493"/>
    </source>
</evidence>
<dbReference type="Proteomes" id="UP000886879">
    <property type="component" value="Unassembled WGS sequence"/>
</dbReference>
<dbReference type="InterPro" id="IPR013221">
    <property type="entry name" value="Mur_ligase_cen"/>
</dbReference>
<dbReference type="Pfam" id="PF02875">
    <property type="entry name" value="Mur_ligase_C"/>
    <property type="match status" value="1"/>
</dbReference>
<keyword evidence="8" id="KW-0460">Magnesium</keyword>
<dbReference type="Pfam" id="PF08245">
    <property type="entry name" value="Mur_ligase_M"/>
    <property type="match status" value="1"/>
</dbReference>
<dbReference type="SUPFAM" id="SSF53623">
    <property type="entry name" value="MurD-like peptide ligases, catalytic domain"/>
    <property type="match status" value="1"/>
</dbReference>
<evidence type="ECO:0000256" key="5">
    <source>
        <dbReference type="ARBA" id="ARBA00022723"/>
    </source>
</evidence>
<dbReference type="NCBIfam" id="TIGR01499">
    <property type="entry name" value="folC"/>
    <property type="match status" value="1"/>
</dbReference>
<dbReference type="Gene3D" id="3.40.1190.10">
    <property type="entry name" value="Mur-like, catalytic domain"/>
    <property type="match status" value="1"/>
</dbReference>
<protein>
    <recommendedName>
        <fullName evidence="3">tetrahydrofolate synthase</fullName>
        <ecNumber evidence="3">6.3.2.17</ecNumber>
    </recommendedName>
    <alternativeName>
        <fullName evidence="9">Tetrahydrofolylpolyglutamate synthase</fullName>
    </alternativeName>
</protein>
<dbReference type="GO" id="GO:0005524">
    <property type="term" value="F:ATP binding"/>
    <property type="evidence" value="ECO:0007669"/>
    <property type="project" value="UniProtKB-KW"/>
</dbReference>
<dbReference type="GO" id="GO:0046872">
    <property type="term" value="F:metal ion binding"/>
    <property type="evidence" value="ECO:0007669"/>
    <property type="project" value="UniProtKB-KW"/>
</dbReference>
<evidence type="ECO:0000313" key="14">
    <source>
        <dbReference type="EMBL" id="HIQ60114.1"/>
    </source>
</evidence>
<dbReference type="InterPro" id="IPR004101">
    <property type="entry name" value="Mur_ligase_C"/>
</dbReference>
<name>A0A9D0YR22_9FIRM</name>
<evidence type="ECO:0000256" key="4">
    <source>
        <dbReference type="ARBA" id="ARBA00022598"/>
    </source>
</evidence>
<comment type="catalytic activity">
    <reaction evidence="10">
        <text>(6S)-5,6,7,8-tetrahydrofolyl-(gamma-L-Glu)(n) + L-glutamate + ATP = (6S)-5,6,7,8-tetrahydrofolyl-(gamma-L-Glu)(n+1) + ADP + phosphate + H(+)</text>
        <dbReference type="Rhea" id="RHEA:10580"/>
        <dbReference type="Rhea" id="RHEA-COMP:14738"/>
        <dbReference type="Rhea" id="RHEA-COMP:14740"/>
        <dbReference type="ChEBI" id="CHEBI:15378"/>
        <dbReference type="ChEBI" id="CHEBI:29985"/>
        <dbReference type="ChEBI" id="CHEBI:30616"/>
        <dbReference type="ChEBI" id="CHEBI:43474"/>
        <dbReference type="ChEBI" id="CHEBI:141005"/>
        <dbReference type="ChEBI" id="CHEBI:456216"/>
        <dbReference type="EC" id="6.3.2.17"/>
    </reaction>
</comment>
<reference evidence="14" key="1">
    <citation type="submission" date="2020-10" db="EMBL/GenBank/DDBJ databases">
        <authorList>
            <person name="Gilroy R."/>
        </authorList>
    </citation>
    <scope>NUCLEOTIDE SEQUENCE</scope>
    <source>
        <strain evidence="14">ChiGjej2B2-12916</strain>
    </source>
</reference>
<dbReference type="GO" id="GO:0005737">
    <property type="term" value="C:cytoplasm"/>
    <property type="evidence" value="ECO:0007669"/>
    <property type="project" value="TreeGrafter"/>
</dbReference>
<dbReference type="GO" id="GO:0008841">
    <property type="term" value="F:dihydrofolate synthase activity"/>
    <property type="evidence" value="ECO:0007669"/>
    <property type="project" value="TreeGrafter"/>
</dbReference>
<dbReference type="InterPro" id="IPR001645">
    <property type="entry name" value="Folylpolyglutamate_synth"/>
</dbReference>
<dbReference type="InterPro" id="IPR036615">
    <property type="entry name" value="Mur_ligase_C_dom_sf"/>
</dbReference>
<dbReference type="EC" id="6.3.2.17" evidence="3"/>
<evidence type="ECO:0000256" key="3">
    <source>
        <dbReference type="ARBA" id="ARBA00013025"/>
    </source>
</evidence>
<keyword evidence="5" id="KW-0479">Metal-binding</keyword>
<dbReference type="PIRSF" id="PIRSF001563">
    <property type="entry name" value="Folylpolyglu_synth"/>
    <property type="match status" value="1"/>
</dbReference>
<comment type="similarity">
    <text evidence="2 11">Belongs to the folylpolyglutamate synthase family.</text>
</comment>
<dbReference type="Gene3D" id="3.90.190.20">
    <property type="entry name" value="Mur ligase, C-terminal domain"/>
    <property type="match status" value="1"/>
</dbReference>
<sequence>MDKHPPLTTGAQAVEYIHSFSWLGSRPGLSRTRQLLAAMGNPEQQLQFVHIVGTNGKGSTAAMLASVLTAAGYTTGLYTSPYIHHFEERMTVNGEEITGEELAAITSWVGGLADQMEEHPTEFELVTCVALEFFRRRGCDIVVLEAGMGGRLDSTNAIPAPQAVVITNIGLDHTAQLGNTVEAIAAEKAAVIKDRCPVVLYEQKESVTQVVREVCQAHGASLTIARAQDVVLDRESPEGQWWSWKGQSLFVPLLGDNQRHNGAVVLATLEAISAKYPVSPQALAQGLERVRWPGRFEVLSRNPWFVVDGGHNPQCAATVADNLKRYFPGKAPVLLMGVLEDKDRAGLCGAVATLAQAFVTITPPSPRALDAEILARELSAYGTPAYAAASISQGVERAMELAVADGVVCALGSLYSVGEIRTCVLSKKGDLS</sequence>
<evidence type="ECO:0000256" key="2">
    <source>
        <dbReference type="ARBA" id="ARBA00008276"/>
    </source>
</evidence>
<dbReference type="EMBL" id="DVFO01000004">
    <property type="protein sequence ID" value="HIQ60114.1"/>
    <property type="molecule type" value="Genomic_DNA"/>
</dbReference>
<evidence type="ECO:0000259" key="12">
    <source>
        <dbReference type="Pfam" id="PF02875"/>
    </source>
</evidence>
<keyword evidence="6 11" id="KW-0547">Nucleotide-binding</keyword>
<dbReference type="FunFam" id="3.40.1190.10:FF:000011">
    <property type="entry name" value="Folylpolyglutamate synthase/dihydrofolate synthase"/>
    <property type="match status" value="1"/>
</dbReference>
<evidence type="ECO:0000256" key="11">
    <source>
        <dbReference type="PIRNR" id="PIRNR001563"/>
    </source>
</evidence>
<feature type="domain" description="Mur ligase central" evidence="13">
    <location>
        <begin position="52"/>
        <end position="267"/>
    </location>
</feature>
<proteinExistence type="inferred from homology"/>
<evidence type="ECO:0000256" key="9">
    <source>
        <dbReference type="ARBA" id="ARBA00030592"/>
    </source>
</evidence>
<evidence type="ECO:0000256" key="1">
    <source>
        <dbReference type="ARBA" id="ARBA00001946"/>
    </source>
</evidence>
<accession>A0A9D0YR22</accession>
<dbReference type="PANTHER" id="PTHR11136:SF0">
    <property type="entry name" value="DIHYDROFOLATE SYNTHETASE-RELATED"/>
    <property type="match status" value="1"/>
</dbReference>
<comment type="cofactor">
    <cofactor evidence="1">
        <name>Mg(2+)</name>
        <dbReference type="ChEBI" id="CHEBI:18420"/>
    </cofactor>
</comment>
<evidence type="ECO:0000256" key="6">
    <source>
        <dbReference type="ARBA" id="ARBA00022741"/>
    </source>
</evidence>
<feature type="domain" description="Mur ligase C-terminal" evidence="12">
    <location>
        <begin position="294"/>
        <end position="413"/>
    </location>
</feature>
<organism evidence="14 15">
    <name type="scientific">Candidatus Enterenecus faecium</name>
    <dbReference type="NCBI Taxonomy" id="2840780"/>
    <lineage>
        <taxon>Bacteria</taxon>
        <taxon>Bacillati</taxon>
        <taxon>Bacillota</taxon>
        <taxon>Clostridia</taxon>
        <taxon>Eubacteriales</taxon>
        <taxon>Candidatus Enterenecus</taxon>
    </lineage>
</organism>
<dbReference type="InterPro" id="IPR036565">
    <property type="entry name" value="Mur-like_cat_sf"/>
</dbReference>
<evidence type="ECO:0000313" key="15">
    <source>
        <dbReference type="Proteomes" id="UP000886879"/>
    </source>
</evidence>
<reference evidence="14" key="2">
    <citation type="journal article" date="2021" name="PeerJ">
        <title>Extensive microbial diversity within the chicken gut microbiome revealed by metagenomics and culture.</title>
        <authorList>
            <person name="Gilroy R."/>
            <person name="Ravi A."/>
            <person name="Getino M."/>
            <person name="Pursley I."/>
            <person name="Horton D.L."/>
            <person name="Alikhan N.F."/>
            <person name="Baker D."/>
            <person name="Gharbi K."/>
            <person name="Hall N."/>
            <person name="Watson M."/>
            <person name="Adriaenssens E.M."/>
            <person name="Foster-Nyarko E."/>
            <person name="Jarju S."/>
            <person name="Secka A."/>
            <person name="Antonio M."/>
            <person name="Oren A."/>
            <person name="Chaudhuri R.R."/>
            <person name="La Ragione R."/>
            <person name="Hildebrand F."/>
            <person name="Pallen M.J."/>
        </authorList>
    </citation>
    <scope>NUCLEOTIDE SEQUENCE</scope>
    <source>
        <strain evidence="14">ChiGjej2B2-12916</strain>
    </source>
</reference>
<dbReference type="SUPFAM" id="SSF53244">
    <property type="entry name" value="MurD-like peptide ligases, peptide-binding domain"/>
    <property type="match status" value="1"/>
</dbReference>
<evidence type="ECO:0000256" key="8">
    <source>
        <dbReference type="ARBA" id="ARBA00022842"/>
    </source>
</evidence>
<dbReference type="AlphaFoldDB" id="A0A9D0YR22"/>
<dbReference type="GO" id="GO:0004326">
    <property type="term" value="F:tetrahydrofolylpolyglutamate synthase activity"/>
    <property type="evidence" value="ECO:0007669"/>
    <property type="project" value="UniProtKB-EC"/>
</dbReference>
<comment type="caution">
    <text evidence="14">The sequence shown here is derived from an EMBL/GenBank/DDBJ whole genome shotgun (WGS) entry which is preliminary data.</text>
</comment>
<gene>
    <name evidence="14" type="ORF">IAD31_00725</name>
</gene>
<keyword evidence="4 11" id="KW-0436">Ligase</keyword>
<evidence type="ECO:0000256" key="7">
    <source>
        <dbReference type="ARBA" id="ARBA00022840"/>
    </source>
</evidence>